<reference evidence="4" key="1">
    <citation type="journal article" date="2023" name="Mol. Phylogenet. Evol.">
        <title>Genome-scale phylogeny and comparative genomics of the fungal order Sordariales.</title>
        <authorList>
            <person name="Hensen N."/>
            <person name="Bonometti L."/>
            <person name="Westerberg I."/>
            <person name="Brannstrom I.O."/>
            <person name="Guillou S."/>
            <person name="Cros-Aarteil S."/>
            <person name="Calhoun S."/>
            <person name="Haridas S."/>
            <person name="Kuo A."/>
            <person name="Mondo S."/>
            <person name="Pangilinan J."/>
            <person name="Riley R."/>
            <person name="LaButti K."/>
            <person name="Andreopoulos B."/>
            <person name="Lipzen A."/>
            <person name="Chen C."/>
            <person name="Yan M."/>
            <person name="Daum C."/>
            <person name="Ng V."/>
            <person name="Clum A."/>
            <person name="Steindorff A."/>
            <person name="Ohm R.A."/>
            <person name="Martin F."/>
            <person name="Silar P."/>
            <person name="Natvig D.O."/>
            <person name="Lalanne C."/>
            <person name="Gautier V."/>
            <person name="Ament-Velasquez S.L."/>
            <person name="Kruys A."/>
            <person name="Hutchinson M.I."/>
            <person name="Powell A.J."/>
            <person name="Barry K."/>
            <person name="Miller A.N."/>
            <person name="Grigoriev I.V."/>
            <person name="Debuchy R."/>
            <person name="Gladieux P."/>
            <person name="Hiltunen Thoren M."/>
            <person name="Johannesson H."/>
        </authorList>
    </citation>
    <scope>NUCLEOTIDE SEQUENCE [LARGE SCALE GENOMIC DNA]</scope>
    <source>
        <strain evidence="4">CBS 284.82</strain>
    </source>
</reference>
<dbReference type="Gene3D" id="3.30.360.10">
    <property type="entry name" value="Dihydrodipicolinate Reductase, domain 2"/>
    <property type="match status" value="1"/>
</dbReference>
<evidence type="ECO:0000259" key="1">
    <source>
        <dbReference type="Pfam" id="PF01408"/>
    </source>
</evidence>
<feature type="domain" description="Gfo/Idh/MocA-like oxidoreductase N-terminal" evidence="1">
    <location>
        <begin position="12"/>
        <end position="141"/>
    </location>
</feature>
<feature type="domain" description="Gal80p-like C-terminal" evidence="2">
    <location>
        <begin position="148"/>
        <end position="299"/>
    </location>
</feature>
<dbReference type="InterPro" id="IPR055080">
    <property type="entry name" value="Gal80p-like_C"/>
</dbReference>
<evidence type="ECO:0000313" key="3">
    <source>
        <dbReference type="EMBL" id="KAK4033802.1"/>
    </source>
</evidence>
<dbReference type="Pfam" id="PF22685">
    <property type="entry name" value="Gal80p_C-like"/>
    <property type="match status" value="1"/>
</dbReference>
<dbReference type="GO" id="GO:0000166">
    <property type="term" value="F:nucleotide binding"/>
    <property type="evidence" value="ECO:0007669"/>
    <property type="project" value="InterPro"/>
</dbReference>
<proteinExistence type="predicted"/>
<dbReference type="InterPro" id="IPR051317">
    <property type="entry name" value="Gfo/Idh/MocA_oxidoreduct"/>
</dbReference>
<dbReference type="SUPFAM" id="SSF55347">
    <property type="entry name" value="Glyceraldehyde-3-phosphate dehydrogenase-like, C-terminal domain"/>
    <property type="match status" value="1"/>
</dbReference>
<evidence type="ECO:0000259" key="2">
    <source>
        <dbReference type="Pfam" id="PF22685"/>
    </source>
</evidence>
<evidence type="ECO:0008006" key="5">
    <source>
        <dbReference type="Google" id="ProtNLM"/>
    </source>
</evidence>
<dbReference type="InterPro" id="IPR000683">
    <property type="entry name" value="Gfo/Idh/MocA-like_OxRdtase_N"/>
</dbReference>
<name>A0AAN6PAI7_9PEZI</name>
<dbReference type="PANTHER" id="PTHR43708">
    <property type="entry name" value="CONSERVED EXPRESSED OXIDOREDUCTASE (EUROFUNG)"/>
    <property type="match status" value="1"/>
</dbReference>
<dbReference type="InterPro" id="IPR036291">
    <property type="entry name" value="NAD(P)-bd_dom_sf"/>
</dbReference>
<evidence type="ECO:0000313" key="4">
    <source>
        <dbReference type="Proteomes" id="UP001303115"/>
    </source>
</evidence>
<organism evidence="3 4">
    <name type="scientific">Parachaetomium inaequale</name>
    <dbReference type="NCBI Taxonomy" id="2588326"/>
    <lineage>
        <taxon>Eukaryota</taxon>
        <taxon>Fungi</taxon>
        <taxon>Dikarya</taxon>
        <taxon>Ascomycota</taxon>
        <taxon>Pezizomycotina</taxon>
        <taxon>Sordariomycetes</taxon>
        <taxon>Sordariomycetidae</taxon>
        <taxon>Sordariales</taxon>
        <taxon>Chaetomiaceae</taxon>
        <taxon>Parachaetomium</taxon>
    </lineage>
</organism>
<sequence length="390" mass="42293">MPSPPSAPPPVRVALIGLSSAAQTAWASRAHLPYLLSPLGRSKYQIVALLNSSEAAARAAIAAYDLPAETRAYGDPAALAADGDVDLVVCTTRVDKHYETVLDSVRAGKDAFVEWPLAQNGKVARELAELAGANGGRTVVGLQGVQAPVVRRLRGLLGEGRIGRVVSSELRVFGGLSDREVVPEGLGYFTEREVGGNIYTIGFAHVFDMVQAVLGELASVKGDFHLQRPEVRLQDAAGNTVKTVRSNVPDLFSVSGKWNESDITQDNATLHYRFRRGQPFPGEPALEWTINGEKGEIRIISPQTTFIQVGDPTAPRVIEIHDFERNAVDKVEWDWEAWQNDLPYPARSIGALYEAFAAVKAGGAKESYVTFDVAATRHEQLDGLLAEWKV</sequence>
<protein>
    <recommendedName>
        <fullName evidence="5">Oxidoreductase</fullName>
    </recommendedName>
</protein>
<keyword evidence="4" id="KW-1185">Reference proteome</keyword>
<dbReference type="EMBL" id="MU854509">
    <property type="protein sequence ID" value="KAK4033802.1"/>
    <property type="molecule type" value="Genomic_DNA"/>
</dbReference>
<dbReference type="Gene3D" id="3.40.50.720">
    <property type="entry name" value="NAD(P)-binding Rossmann-like Domain"/>
    <property type="match status" value="1"/>
</dbReference>
<dbReference type="AlphaFoldDB" id="A0AAN6PAI7"/>
<accession>A0AAN6PAI7</accession>
<dbReference type="Pfam" id="PF01408">
    <property type="entry name" value="GFO_IDH_MocA"/>
    <property type="match status" value="1"/>
</dbReference>
<gene>
    <name evidence="3" type="ORF">C8A01DRAFT_39731</name>
</gene>
<comment type="caution">
    <text evidence="3">The sequence shown here is derived from an EMBL/GenBank/DDBJ whole genome shotgun (WGS) entry which is preliminary data.</text>
</comment>
<dbReference type="PANTHER" id="PTHR43708:SF1">
    <property type="entry name" value="GALACTOSE_LACTOSE METABOLISM REGULATORY PROTEIN GAL80"/>
    <property type="match status" value="1"/>
</dbReference>
<dbReference type="Proteomes" id="UP001303115">
    <property type="component" value="Unassembled WGS sequence"/>
</dbReference>
<dbReference type="SUPFAM" id="SSF51735">
    <property type="entry name" value="NAD(P)-binding Rossmann-fold domains"/>
    <property type="match status" value="1"/>
</dbReference>